<protein>
    <submittedName>
        <fullName evidence="3">Uncharacterized protein</fullName>
    </submittedName>
</protein>
<accession>A0ABR3A7I5</accession>
<keyword evidence="4" id="KW-1185">Reference proteome</keyword>
<keyword evidence="2" id="KW-0472">Membrane</keyword>
<feature type="transmembrane region" description="Helical" evidence="2">
    <location>
        <begin position="131"/>
        <end position="150"/>
    </location>
</feature>
<name>A0ABR3A7I5_9AGAR</name>
<evidence type="ECO:0000256" key="2">
    <source>
        <dbReference type="SAM" id="Phobius"/>
    </source>
</evidence>
<gene>
    <name evidence="3" type="ORF">AAF712_002863</name>
</gene>
<proteinExistence type="predicted"/>
<organism evidence="3 4">
    <name type="scientific">Marasmius tenuissimus</name>
    <dbReference type="NCBI Taxonomy" id="585030"/>
    <lineage>
        <taxon>Eukaryota</taxon>
        <taxon>Fungi</taxon>
        <taxon>Dikarya</taxon>
        <taxon>Basidiomycota</taxon>
        <taxon>Agaricomycotina</taxon>
        <taxon>Agaricomycetes</taxon>
        <taxon>Agaricomycetidae</taxon>
        <taxon>Agaricales</taxon>
        <taxon>Marasmiineae</taxon>
        <taxon>Marasmiaceae</taxon>
        <taxon>Marasmius</taxon>
    </lineage>
</organism>
<dbReference type="EMBL" id="JBBXMP010000009">
    <property type="protein sequence ID" value="KAL0069966.1"/>
    <property type="molecule type" value="Genomic_DNA"/>
</dbReference>
<dbReference type="Proteomes" id="UP001437256">
    <property type="component" value="Unassembled WGS sequence"/>
</dbReference>
<keyword evidence="2" id="KW-0812">Transmembrane</keyword>
<feature type="transmembrane region" description="Helical" evidence="2">
    <location>
        <begin position="77"/>
        <end position="96"/>
    </location>
</feature>
<feature type="transmembrane region" description="Helical" evidence="2">
    <location>
        <begin position="46"/>
        <end position="65"/>
    </location>
</feature>
<sequence length="390" mass="41949">MDIADLIVRIRVLLIGAGTTGQSGTQIAVEDLKARNAKADDLTEPLMWTGTLIFIFALSIGDTVLLWRTWALYQHQLWYVALPALTLLGSFVAAFYELGCLIHTDWSLDFLSPNASSSGADACKKADKSSYTLSFVTNIVCTGLICWRAWEHRRYMNKALGFSRKKTKVDRMLVLFCESGALYLVLYTIQSIPIYNHGLSSNALIGMNIVNAVIQQAMGMYPTAIVVLCHIGGSFWDGFDVPSTATTRGVGGGVGDSRYDSSYSDGGTATYVLDERGKGPGHRVSRIEFAPPPREELSGGGGGGMEMSTVDLGVGSCSTGTETGTGTTKKTAPCSSSSAVCCSCTCGGCACRVRTTEGDVSQGDGERAPRRVYIQRREKKVGEVGYFDYV</sequence>
<evidence type="ECO:0000313" key="4">
    <source>
        <dbReference type="Proteomes" id="UP001437256"/>
    </source>
</evidence>
<reference evidence="3 4" key="1">
    <citation type="submission" date="2024-05" db="EMBL/GenBank/DDBJ databases">
        <title>A draft genome resource for the thread blight pathogen Marasmius tenuissimus strain MS-2.</title>
        <authorList>
            <person name="Yulfo-Soto G.E."/>
            <person name="Baruah I.K."/>
            <person name="Amoako-Attah I."/>
            <person name="Bukari Y."/>
            <person name="Meinhardt L.W."/>
            <person name="Bailey B.A."/>
            <person name="Cohen S.P."/>
        </authorList>
    </citation>
    <scope>NUCLEOTIDE SEQUENCE [LARGE SCALE GENOMIC DNA]</scope>
    <source>
        <strain evidence="3 4">MS-2</strain>
    </source>
</reference>
<evidence type="ECO:0000256" key="1">
    <source>
        <dbReference type="SAM" id="MobiDB-lite"/>
    </source>
</evidence>
<evidence type="ECO:0000313" key="3">
    <source>
        <dbReference type="EMBL" id="KAL0069966.1"/>
    </source>
</evidence>
<keyword evidence="2" id="KW-1133">Transmembrane helix</keyword>
<comment type="caution">
    <text evidence="3">The sequence shown here is derived from an EMBL/GenBank/DDBJ whole genome shotgun (WGS) entry which is preliminary data.</text>
</comment>
<feature type="region of interest" description="Disordered" evidence="1">
    <location>
        <begin position="274"/>
        <end position="301"/>
    </location>
</feature>
<feature type="transmembrane region" description="Helical" evidence="2">
    <location>
        <begin position="171"/>
        <end position="189"/>
    </location>
</feature>